<sequence>MPLRENPSARQVRLGTELRKLREAAGRTARETAGLLSTDQAKISHIEAGRLGISEERIRRLAVFYACDDAELVNALCAIARESRGQGWWDAYRGILAPGFLDVAELEHHATYLRALQPMTLPGVFQTEDYARAIYGGHIPPLPAEEVDVRVEFRLKRRQVFERDAPPPFTVVIHEAALRMRIGGRKVAQAQLGHLLEVSEWPTVTLKVIPFTSEDFVEATQPVFYAGGVVPHLDTVQVDSAVGGVFLSIATQLKKYGTLLDLAEQAALDAERSRRFIHDIAREL</sequence>
<organism evidence="2 3">
    <name type="scientific">Streptomyces vastus</name>
    <dbReference type="NCBI Taxonomy" id="285451"/>
    <lineage>
        <taxon>Bacteria</taxon>
        <taxon>Bacillati</taxon>
        <taxon>Actinomycetota</taxon>
        <taxon>Actinomycetes</taxon>
        <taxon>Kitasatosporales</taxon>
        <taxon>Streptomycetaceae</taxon>
        <taxon>Streptomyces</taxon>
    </lineage>
</organism>
<feature type="domain" description="HTH cro/C1-type" evidence="1">
    <location>
        <begin position="18"/>
        <end position="72"/>
    </location>
</feature>
<dbReference type="SMART" id="SM00530">
    <property type="entry name" value="HTH_XRE"/>
    <property type="match status" value="1"/>
</dbReference>
<keyword evidence="3" id="KW-1185">Reference proteome</keyword>
<dbReference type="RefSeq" id="WP_344391156.1">
    <property type="nucleotide sequence ID" value="NZ_BAAASJ010000033.1"/>
</dbReference>
<dbReference type="CDD" id="cd00093">
    <property type="entry name" value="HTH_XRE"/>
    <property type="match status" value="1"/>
</dbReference>
<reference evidence="2 3" key="1">
    <citation type="journal article" date="2019" name="Int. J. Syst. Evol. Microbiol.">
        <title>The Global Catalogue of Microorganisms (GCM) 10K type strain sequencing project: providing services to taxonomists for standard genome sequencing and annotation.</title>
        <authorList>
            <consortium name="The Broad Institute Genomics Platform"/>
            <consortium name="The Broad Institute Genome Sequencing Center for Infectious Disease"/>
            <person name="Wu L."/>
            <person name="Ma J."/>
        </authorList>
    </citation>
    <scope>NUCLEOTIDE SEQUENCE [LARGE SCALE GENOMIC DNA]</scope>
    <source>
        <strain evidence="2 3">JCM 4524</strain>
    </source>
</reference>
<dbReference type="InterPro" id="IPR010982">
    <property type="entry name" value="Lambda_DNA-bd_dom_sf"/>
</dbReference>
<dbReference type="Proteomes" id="UP001500151">
    <property type="component" value="Unassembled WGS sequence"/>
</dbReference>
<dbReference type="Gene3D" id="1.10.260.40">
    <property type="entry name" value="lambda repressor-like DNA-binding domains"/>
    <property type="match status" value="1"/>
</dbReference>
<evidence type="ECO:0000313" key="3">
    <source>
        <dbReference type="Proteomes" id="UP001500151"/>
    </source>
</evidence>
<comment type="caution">
    <text evidence="2">The sequence shown here is derived from an EMBL/GenBank/DDBJ whole genome shotgun (WGS) entry which is preliminary data.</text>
</comment>
<proteinExistence type="predicted"/>
<dbReference type="InterPro" id="IPR001387">
    <property type="entry name" value="Cro/C1-type_HTH"/>
</dbReference>
<dbReference type="InterPro" id="IPR043917">
    <property type="entry name" value="DUF5753"/>
</dbReference>
<evidence type="ECO:0000313" key="2">
    <source>
        <dbReference type="EMBL" id="GAA2637792.1"/>
    </source>
</evidence>
<evidence type="ECO:0000259" key="1">
    <source>
        <dbReference type="PROSITE" id="PS50943"/>
    </source>
</evidence>
<dbReference type="Pfam" id="PF13560">
    <property type="entry name" value="HTH_31"/>
    <property type="match status" value="1"/>
</dbReference>
<dbReference type="SUPFAM" id="SSF47413">
    <property type="entry name" value="lambda repressor-like DNA-binding domains"/>
    <property type="match status" value="1"/>
</dbReference>
<dbReference type="EMBL" id="BAAASJ010000033">
    <property type="protein sequence ID" value="GAA2637792.1"/>
    <property type="molecule type" value="Genomic_DNA"/>
</dbReference>
<protein>
    <submittedName>
        <fullName evidence="2">Transcriptional regulator WhiJ</fullName>
    </submittedName>
</protein>
<dbReference type="Pfam" id="PF19054">
    <property type="entry name" value="DUF5753"/>
    <property type="match status" value="1"/>
</dbReference>
<gene>
    <name evidence="2" type="primary">whiJ_4</name>
    <name evidence="2" type="ORF">GCM10010307_35660</name>
</gene>
<accession>A0ABN3QY37</accession>
<dbReference type="PROSITE" id="PS50943">
    <property type="entry name" value="HTH_CROC1"/>
    <property type="match status" value="1"/>
</dbReference>
<name>A0ABN3QY37_9ACTN</name>